<accession>A0A4D7C6S3</accession>
<evidence type="ECO:0000256" key="1">
    <source>
        <dbReference type="SAM" id="Phobius"/>
    </source>
</evidence>
<dbReference type="AlphaFoldDB" id="A0A4D7C6S3"/>
<evidence type="ECO:0000313" key="2">
    <source>
        <dbReference type="EMBL" id="QCI79515.1"/>
    </source>
</evidence>
<dbReference type="KEGG" id="hgn:E6W36_08070"/>
<keyword evidence="3" id="KW-1185">Reference proteome</keyword>
<keyword evidence="1" id="KW-0812">Transmembrane</keyword>
<keyword evidence="1" id="KW-1133">Transmembrane helix</keyword>
<keyword evidence="1" id="KW-0472">Membrane</keyword>
<protein>
    <recommendedName>
        <fullName evidence="4">Membrane transporter protein</fullName>
    </recommendedName>
</protein>
<name>A0A4D7C6S3_9SPHN</name>
<evidence type="ECO:0008006" key="4">
    <source>
        <dbReference type="Google" id="ProtNLM"/>
    </source>
</evidence>
<feature type="transmembrane region" description="Helical" evidence="1">
    <location>
        <begin position="47"/>
        <end position="64"/>
    </location>
</feature>
<organism evidence="2 3">
    <name type="scientific">Hankyongella ginsenosidimutans</name>
    <dbReference type="NCBI Taxonomy" id="1763828"/>
    <lineage>
        <taxon>Bacteria</taxon>
        <taxon>Pseudomonadati</taxon>
        <taxon>Pseudomonadota</taxon>
        <taxon>Alphaproteobacteria</taxon>
        <taxon>Sphingomonadales</taxon>
        <taxon>Sphingomonadaceae</taxon>
        <taxon>Hankyongella</taxon>
    </lineage>
</organism>
<reference evidence="3" key="1">
    <citation type="submission" date="2019-04" db="EMBL/GenBank/DDBJ databases">
        <title>Complete genome sequence of Sphingomonas sp. W1-2-3.</title>
        <authorList>
            <person name="Im W.T."/>
        </authorList>
    </citation>
    <scope>NUCLEOTIDE SEQUENCE [LARGE SCALE GENOMIC DNA]</scope>
    <source>
        <strain evidence="3">W1-2-3</strain>
    </source>
</reference>
<sequence length="94" mass="9804">MTTSLVERGLSPRLVVGSVSVAETIVAIAVSVLLVSHMGFDSLSRNVIGLMAGALIAAPLGARLTRRMPARLLMAGVGIMVITSSVVRLSKLYL</sequence>
<evidence type="ECO:0000313" key="3">
    <source>
        <dbReference type="Proteomes" id="UP000298714"/>
    </source>
</evidence>
<dbReference type="RefSeq" id="WP_222872310.1">
    <property type="nucleotide sequence ID" value="NZ_CP039704.1"/>
</dbReference>
<feature type="transmembrane region" description="Helical" evidence="1">
    <location>
        <begin position="14"/>
        <end position="35"/>
    </location>
</feature>
<proteinExistence type="predicted"/>
<gene>
    <name evidence="2" type="ORF">E6W36_08070</name>
</gene>
<dbReference type="Proteomes" id="UP000298714">
    <property type="component" value="Chromosome"/>
</dbReference>
<feature type="transmembrane region" description="Helical" evidence="1">
    <location>
        <begin position="70"/>
        <end position="89"/>
    </location>
</feature>
<dbReference type="EMBL" id="CP039704">
    <property type="protein sequence ID" value="QCI79515.1"/>
    <property type="molecule type" value="Genomic_DNA"/>
</dbReference>